<feature type="non-terminal residue" evidence="2">
    <location>
        <position position="374"/>
    </location>
</feature>
<protein>
    <submittedName>
        <fullName evidence="2">Uncharacterized protein</fullName>
    </submittedName>
</protein>
<feature type="compositionally biased region" description="Polar residues" evidence="1">
    <location>
        <begin position="1"/>
        <end position="10"/>
    </location>
</feature>
<reference evidence="2" key="1">
    <citation type="journal article" date="2020" name="Fungal Divers.">
        <title>Resolving the Mortierellaceae phylogeny through synthesis of multi-gene phylogenetics and phylogenomics.</title>
        <authorList>
            <person name="Vandepol N."/>
            <person name="Liber J."/>
            <person name="Desiro A."/>
            <person name="Na H."/>
            <person name="Kennedy M."/>
            <person name="Barry K."/>
            <person name="Grigoriev I.V."/>
            <person name="Miller A.N."/>
            <person name="O'Donnell K."/>
            <person name="Stajich J.E."/>
            <person name="Bonito G."/>
        </authorList>
    </citation>
    <scope>NUCLEOTIDE SEQUENCE</scope>
    <source>
        <strain evidence="2">MES-2147</strain>
    </source>
</reference>
<evidence type="ECO:0000256" key="1">
    <source>
        <dbReference type="SAM" id="MobiDB-lite"/>
    </source>
</evidence>
<feature type="region of interest" description="Disordered" evidence="1">
    <location>
        <begin position="326"/>
        <end position="348"/>
    </location>
</feature>
<comment type="caution">
    <text evidence="2">The sequence shown here is derived from an EMBL/GenBank/DDBJ whole genome shotgun (WGS) entry which is preliminary data.</text>
</comment>
<feature type="compositionally biased region" description="Low complexity" evidence="1">
    <location>
        <begin position="133"/>
        <end position="142"/>
    </location>
</feature>
<proteinExistence type="predicted"/>
<feature type="compositionally biased region" description="Basic residues" evidence="1">
    <location>
        <begin position="48"/>
        <end position="60"/>
    </location>
</feature>
<dbReference type="EMBL" id="JAAAHW010003184">
    <property type="protein sequence ID" value="KAF9987267.1"/>
    <property type="molecule type" value="Genomic_DNA"/>
</dbReference>
<organism evidence="2 3">
    <name type="scientific">Modicella reniformis</name>
    <dbReference type="NCBI Taxonomy" id="1440133"/>
    <lineage>
        <taxon>Eukaryota</taxon>
        <taxon>Fungi</taxon>
        <taxon>Fungi incertae sedis</taxon>
        <taxon>Mucoromycota</taxon>
        <taxon>Mortierellomycotina</taxon>
        <taxon>Mortierellomycetes</taxon>
        <taxon>Mortierellales</taxon>
        <taxon>Mortierellaceae</taxon>
        <taxon>Modicella</taxon>
    </lineage>
</organism>
<name>A0A9P6SPK5_9FUNG</name>
<keyword evidence="3" id="KW-1185">Reference proteome</keyword>
<dbReference type="Proteomes" id="UP000749646">
    <property type="component" value="Unassembled WGS sequence"/>
</dbReference>
<evidence type="ECO:0000313" key="2">
    <source>
        <dbReference type="EMBL" id="KAF9987267.1"/>
    </source>
</evidence>
<accession>A0A9P6SPK5</accession>
<evidence type="ECO:0000313" key="3">
    <source>
        <dbReference type="Proteomes" id="UP000749646"/>
    </source>
</evidence>
<feature type="compositionally biased region" description="Low complexity" evidence="1">
    <location>
        <begin position="21"/>
        <end position="30"/>
    </location>
</feature>
<dbReference type="AlphaFoldDB" id="A0A9P6SPK5"/>
<sequence length="374" mass="41493">MTTATTVHNRSPTPVLPSPVTPSSALSLSPRKQTRQRSKTVGKEMAGKIHKRQGSIKGRRGSLESSLLHTATESWYASKLHHRPSLDYGLDQHAFFADVESSHDVNRMHNTQLPPMSYYPANEESSFGYQHQSSSSSSSSPSFTRLRHPLSPQHSLPSDDMDSDDGSVHGHPISYPSVDDLVTGPSMDFHHPADPLLDNCTLPPLRHSIFRTETKPRLPSFNRFRSQSITSGATASYFEDEASYFTSSNKTRRLSLVDLNVPIQEANVAAHHSMLPHTGYTPGGVDVSEDEIKALEAFGQLWSQGRNIETNDRRSMTPRVKNEFAPYEAPVPGPDVGRRPVTPSFSNDVEPYQQFRHSPVAMHLPTGETQCVSR</sequence>
<dbReference type="OrthoDB" id="10018191at2759"/>
<gene>
    <name evidence="2" type="ORF">BGZ65_004433</name>
</gene>
<feature type="compositionally biased region" description="Polar residues" evidence="1">
    <location>
        <begin position="123"/>
        <end position="132"/>
    </location>
</feature>
<feature type="region of interest" description="Disordered" evidence="1">
    <location>
        <begin position="107"/>
        <end position="186"/>
    </location>
</feature>
<feature type="region of interest" description="Disordered" evidence="1">
    <location>
        <begin position="1"/>
        <end position="64"/>
    </location>
</feature>